<keyword evidence="2 5" id="KW-0812">Transmembrane</keyword>
<comment type="subcellular location">
    <subcellularLocation>
        <location evidence="1">Membrane</location>
        <topology evidence="1">Multi-pass membrane protein</topology>
    </subcellularLocation>
</comment>
<comment type="caution">
    <text evidence="6">The sequence shown here is derived from an EMBL/GenBank/DDBJ whole genome shotgun (WGS) entry which is preliminary data.</text>
</comment>
<keyword evidence="3 5" id="KW-1133">Transmembrane helix</keyword>
<feature type="transmembrane region" description="Helical" evidence="5">
    <location>
        <begin position="77"/>
        <end position="95"/>
    </location>
</feature>
<evidence type="ECO:0000313" key="7">
    <source>
        <dbReference type="Proteomes" id="UP000006233"/>
    </source>
</evidence>
<accession>C9MUR7</accession>
<evidence type="ECO:0000256" key="4">
    <source>
        <dbReference type="ARBA" id="ARBA00023136"/>
    </source>
</evidence>
<dbReference type="SUPFAM" id="SSF144083">
    <property type="entry name" value="Magnesium transport protein CorA, transmembrane region"/>
    <property type="match status" value="1"/>
</dbReference>
<feature type="transmembrane region" description="Helical" evidence="5">
    <location>
        <begin position="107"/>
        <end position="126"/>
    </location>
</feature>
<dbReference type="HOGENOM" id="CLU_007127_9_0_0"/>
<dbReference type="Gene3D" id="1.20.58.340">
    <property type="entry name" value="Magnesium transport protein CorA, transmembrane region"/>
    <property type="match status" value="1"/>
</dbReference>
<gene>
    <name evidence="6" type="ORF">GCWU000323_00285</name>
</gene>
<dbReference type="GO" id="GO:0016020">
    <property type="term" value="C:membrane"/>
    <property type="evidence" value="ECO:0007669"/>
    <property type="project" value="UniProtKB-SubCell"/>
</dbReference>
<sequence length="134" mass="15958">MEQGFYVYNIALRNLDYVVENLKEDEQFEQYEEYMTRILQEINFTLDLSSSYCEICKTTRETYSSYIGNNMNITMKFLAAVTILVTVPNMIFGFYGMNVKLPLQDMGFWALVIIFIIMMLLMLVLWRYMKKKVL</sequence>
<dbReference type="Proteomes" id="UP000006233">
    <property type="component" value="Unassembled WGS sequence"/>
</dbReference>
<keyword evidence="4 5" id="KW-0472">Membrane</keyword>
<dbReference type="GO" id="GO:0046873">
    <property type="term" value="F:metal ion transmembrane transporter activity"/>
    <property type="evidence" value="ECO:0007669"/>
    <property type="project" value="InterPro"/>
</dbReference>
<organism evidence="6 7">
    <name type="scientific">Leptotrichia hofstadii F0254</name>
    <dbReference type="NCBI Taxonomy" id="634994"/>
    <lineage>
        <taxon>Bacteria</taxon>
        <taxon>Fusobacteriati</taxon>
        <taxon>Fusobacteriota</taxon>
        <taxon>Fusobacteriia</taxon>
        <taxon>Fusobacteriales</taxon>
        <taxon>Leptotrichiaceae</taxon>
        <taxon>Leptotrichia</taxon>
    </lineage>
</organism>
<evidence type="ECO:0008006" key="8">
    <source>
        <dbReference type="Google" id="ProtNLM"/>
    </source>
</evidence>
<evidence type="ECO:0000256" key="5">
    <source>
        <dbReference type="SAM" id="Phobius"/>
    </source>
</evidence>
<dbReference type="AlphaFoldDB" id="C9MUR7"/>
<dbReference type="EMBL" id="ACVB02000006">
    <property type="protein sequence ID" value="EEX75686.1"/>
    <property type="molecule type" value="Genomic_DNA"/>
</dbReference>
<dbReference type="InterPro" id="IPR002523">
    <property type="entry name" value="MgTranspt_CorA/ZnTranspt_ZntB"/>
</dbReference>
<dbReference type="PANTHER" id="PTHR47891:SF2">
    <property type="entry name" value="MAGNESIUM AND COBALT TRANSPORTER"/>
    <property type="match status" value="1"/>
</dbReference>
<evidence type="ECO:0000313" key="6">
    <source>
        <dbReference type="EMBL" id="EEX75686.1"/>
    </source>
</evidence>
<evidence type="ECO:0000256" key="2">
    <source>
        <dbReference type="ARBA" id="ARBA00022692"/>
    </source>
</evidence>
<evidence type="ECO:0000256" key="1">
    <source>
        <dbReference type="ARBA" id="ARBA00004141"/>
    </source>
</evidence>
<dbReference type="PANTHER" id="PTHR47891">
    <property type="entry name" value="TRANSPORTER-RELATED"/>
    <property type="match status" value="1"/>
</dbReference>
<dbReference type="InterPro" id="IPR045863">
    <property type="entry name" value="CorA_TM1_TM2"/>
</dbReference>
<dbReference type="eggNOG" id="COG0598">
    <property type="taxonomic scope" value="Bacteria"/>
</dbReference>
<name>C9MUR7_9FUSO</name>
<protein>
    <recommendedName>
        <fullName evidence="8">CorA-like protein</fullName>
    </recommendedName>
</protein>
<proteinExistence type="predicted"/>
<dbReference type="InterPro" id="IPR047199">
    <property type="entry name" value="CorA-like"/>
</dbReference>
<dbReference type="Pfam" id="PF01544">
    <property type="entry name" value="CorA"/>
    <property type="match status" value="1"/>
</dbReference>
<evidence type="ECO:0000256" key="3">
    <source>
        <dbReference type="ARBA" id="ARBA00022989"/>
    </source>
</evidence>
<reference evidence="6 7" key="1">
    <citation type="submission" date="2009-09" db="EMBL/GenBank/DDBJ databases">
        <authorList>
            <person name="Weinstock G."/>
            <person name="Sodergren E."/>
            <person name="Clifton S."/>
            <person name="Fulton L."/>
            <person name="Fulton B."/>
            <person name="Courtney L."/>
            <person name="Fronick C."/>
            <person name="Harrison M."/>
            <person name="Strong C."/>
            <person name="Farmer C."/>
            <person name="Delahaunty K."/>
            <person name="Markovic C."/>
            <person name="Hall O."/>
            <person name="Minx P."/>
            <person name="Tomlinson C."/>
            <person name="Mitreva M."/>
            <person name="Nelson J."/>
            <person name="Hou S."/>
            <person name="Wollam A."/>
            <person name="Pepin K.H."/>
            <person name="Johnson M."/>
            <person name="Bhonagiri V."/>
            <person name="Nash W.E."/>
            <person name="Warren W."/>
            <person name="Chinwalla A."/>
            <person name="Mardis E.R."/>
            <person name="Wilson R.K."/>
        </authorList>
    </citation>
    <scope>NUCLEOTIDE SEQUENCE [LARGE SCALE GENOMIC DNA]</scope>
    <source>
        <strain evidence="6 7">F0254</strain>
    </source>
</reference>